<organism evidence="14 15">
    <name type="scientific">Polytolypa hystricis (strain UAMH7299)</name>
    <dbReference type="NCBI Taxonomy" id="1447883"/>
    <lineage>
        <taxon>Eukaryota</taxon>
        <taxon>Fungi</taxon>
        <taxon>Dikarya</taxon>
        <taxon>Ascomycota</taxon>
        <taxon>Pezizomycotina</taxon>
        <taxon>Eurotiomycetes</taxon>
        <taxon>Eurotiomycetidae</taxon>
        <taxon>Onygenales</taxon>
        <taxon>Onygenales incertae sedis</taxon>
        <taxon>Polytolypa</taxon>
    </lineage>
</organism>
<evidence type="ECO:0000313" key="14">
    <source>
        <dbReference type="EMBL" id="PGH02844.1"/>
    </source>
</evidence>
<evidence type="ECO:0000256" key="1">
    <source>
        <dbReference type="ARBA" id="ARBA00001970"/>
    </source>
</evidence>
<feature type="transmembrane region" description="Helical" evidence="12">
    <location>
        <begin position="86"/>
        <end position="104"/>
    </location>
</feature>
<dbReference type="GO" id="GO:0016020">
    <property type="term" value="C:membrane"/>
    <property type="evidence" value="ECO:0007669"/>
    <property type="project" value="UniProtKB-SubCell"/>
</dbReference>
<keyword evidence="5 12" id="KW-0812">Transmembrane</keyword>
<proteinExistence type="predicted"/>
<keyword evidence="6" id="KW-0479">Metal-binding</keyword>
<feature type="transmembrane region" description="Helical" evidence="12">
    <location>
        <begin position="150"/>
        <end position="176"/>
    </location>
</feature>
<evidence type="ECO:0000256" key="2">
    <source>
        <dbReference type="ARBA" id="ARBA00004141"/>
    </source>
</evidence>
<dbReference type="PROSITE" id="PS50939">
    <property type="entry name" value="CYTOCHROME_B561"/>
    <property type="match status" value="1"/>
</dbReference>
<feature type="domain" description="Cytochrome b561" evidence="13">
    <location>
        <begin position="48"/>
        <end position="247"/>
    </location>
</feature>
<dbReference type="Proteomes" id="UP000224634">
    <property type="component" value="Unassembled WGS sequence"/>
</dbReference>
<evidence type="ECO:0000256" key="11">
    <source>
        <dbReference type="SAM" id="MobiDB-lite"/>
    </source>
</evidence>
<evidence type="ECO:0000256" key="3">
    <source>
        <dbReference type="ARBA" id="ARBA00022448"/>
    </source>
</evidence>
<keyword evidence="7" id="KW-0249">Electron transport</keyword>
<dbReference type="InterPro" id="IPR045150">
    <property type="entry name" value="CYB561D1/2"/>
</dbReference>
<feature type="transmembrane region" description="Helical" evidence="12">
    <location>
        <begin position="196"/>
        <end position="218"/>
    </location>
</feature>
<dbReference type="Pfam" id="PF03188">
    <property type="entry name" value="Cytochrom_B561"/>
    <property type="match status" value="1"/>
</dbReference>
<evidence type="ECO:0000256" key="4">
    <source>
        <dbReference type="ARBA" id="ARBA00022617"/>
    </source>
</evidence>
<keyword evidence="15" id="KW-1185">Reference proteome</keyword>
<evidence type="ECO:0000256" key="9">
    <source>
        <dbReference type="ARBA" id="ARBA00023004"/>
    </source>
</evidence>
<evidence type="ECO:0000256" key="8">
    <source>
        <dbReference type="ARBA" id="ARBA00022989"/>
    </source>
</evidence>
<comment type="cofactor">
    <cofactor evidence="1">
        <name>heme b</name>
        <dbReference type="ChEBI" id="CHEBI:60344"/>
    </cofactor>
</comment>
<feature type="transmembrane region" description="Helical" evidence="12">
    <location>
        <begin position="116"/>
        <end position="138"/>
    </location>
</feature>
<dbReference type="GO" id="GO:0140575">
    <property type="term" value="F:transmembrane monodehydroascorbate reductase activity"/>
    <property type="evidence" value="ECO:0007669"/>
    <property type="project" value="InterPro"/>
</dbReference>
<dbReference type="AlphaFoldDB" id="A0A2B7WTZ0"/>
<evidence type="ECO:0000259" key="13">
    <source>
        <dbReference type="PROSITE" id="PS50939"/>
    </source>
</evidence>
<keyword evidence="9" id="KW-0408">Iron</keyword>
<dbReference type="GO" id="GO:0046872">
    <property type="term" value="F:metal ion binding"/>
    <property type="evidence" value="ECO:0007669"/>
    <property type="project" value="UniProtKB-KW"/>
</dbReference>
<dbReference type="InterPro" id="IPR006593">
    <property type="entry name" value="Cyt_b561/ferric_Rdtase_TM"/>
</dbReference>
<dbReference type="EMBL" id="PDNA01000218">
    <property type="protein sequence ID" value="PGH02844.1"/>
    <property type="molecule type" value="Genomic_DNA"/>
</dbReference>
<keyword evidence="4" id="KW-0349">Heme</keyword>
<reference evidence="14 15" key="1">
    <citation type="submission" date="2017-10" db="EMBL/GenBank/DDBJ databases">
        <title>Comparative genomics in systemic dimorphic fungi from Ajellomycetaceae.</title>
        <authorList>
            <person name="Munoz J.F."/>
            <person name="Mcewen J.G."/>
            <person name="Clay O.K."/>
            <person name="Cuomo C.A."/>
        </authorList>
    </citation>
    <scope>NUCLEOTIDE SEQUENCE [LARGE SCALE GENOMIC DNA]</scope>
    <source>
        <strain evidence="14 15">UAMH7299</strain>
    </source>
</reference>
<dbReference type="OrthoDB" id="432881at2759"/>
<name>A0A2B7WTZ0_POLH7</name>
<dbReference type="CDD" id="cd08761">
    <property type="entry name" value="Cyt_b561_CYB561D2_like"/>
    <property type="match status" value="1"/>
</dbReference>
<keyword evidence="8 12" id="KW-1133">Transmembrane helix</keyword>
<dbReference type="SMART" id="SM00665">
    <property type="entry name" value="B561"/>
    <property type="match status" value="1"/>
</dbReference>
<evidence type="ECO:0000256" key="12">
    <source>
        <dbReference type="SAM" id="Phobius"/>
    </source>
</evidence>
<comment type="caution">
    <text evidence="14">The sequence shown here is derived from an EMBL/GenBank/DDBJ whole genome shotgun (WGS) entry which is preliminary data.</text>
</comment>
<evidence type="ECO:0000256" key="7">
    <source>
        <dbReference type="ARBA" id="ARBA00022982"/>
    </source>
</evidence>
<accession>A0A2B7WTZ0</accession>
<evidence type="ECO:0000256" key="5">
    <source>
        <dbReference type="ARBA" id="ARBA00022692"/>
    </source>
</evidence>
<protein>
    <recommendedName>
        <fullName evidence="13">Cytochrome b561 domain-containing protein</fullName>
    </recommendedName>
</protein>
<feature type="transmembrane region" description="Helical" evidence="12">
    <location>
        <begin position="224"/>
        <end position="242"/>
    </location>
</feature>
<feature type="region of interest" description="Disordered" evidence="11">
    <location>
        <begin position="1"/>
        <end position="38"/>
    </location>
</feature>
<dbReference type="Gene3D" id="1.20.120.1770">
    <property type="match status" value="1"/>
</dbReference>
<evidence type="ECO:0000313" key="15">
    <source>
        <dbReference type="Proteomes" id="UP000224634"/>
    </source>
</evidence>
<dbReference type="PANTHER" id="PTHR15422:SF45">
    <property type="entry name" value="CYTOCHROME B561 DOMAIN-CONTAINING PROTEIN"/>
    <property type="match status" value="1"/>
</dbReference>
<dbReference type="PANTHER" id="PTHR15422">
    <property type="entry name" value="OS05G0565100 PROTEIN"/>
    <property type="match status" value="1"/>
</dbReference>
<comment type="subcellular location">
    <subcellularLocation>
        <location evidence="2">Membrane</location>
        <topology evidence="2">Multi-pass membrane protein</topology>
    </subcellularLocation>
</comment>
<evidence type="ECO:0000256" key="6">
    <source>
        <dbReference type="ARBA" id="ARBA00022723"/>
    </source>
</evidence>
<keyword evidence="10 12" id="KW-0472">Membrane</keyword>
<keyword evidence="3" id="KW-0813">Transport</keyword>
<evidence type="ECO:0000256" key="10">
    <source>
        <dbReference type="ARBA" id="ARBA00023136"/>
    </source>
</evidence>
<sequence>MASATGIPERHPATITNGNNSDDTRSEHEPLLGQHGDVSQKNDQNIVHNLLLGTASVAQAGIWILAAIVWNGVFTHDLIFFSPHPLLNSTAVLLTTQAILILQPTHTPSQKRTGTLTHFALHALANTLFLSALIIIEINKSTHPETRFTSIHGILGLTTYILILLQAGVGVAQYFFPAQVFGSVDKGKGVYKWHRLSGYLLLGLELVTIAAATGTAYNRSTLHIRLWAVVVAIVLVVAGVGARAKRAKLPRW</sequence>
<gene>
    <name evidence="14" type="ORF">AJ80_08794</name>
</gene>
<feature type="transmembrane region" description="Helical" evidence="12">
    <location>
        <begin position="50"/>
        <end position="74"/>
    </location>
</feature>